<dbReference type="PANTHER" id="PTHR36154:SF1">
    <property type="entry name" value="DNA-BINDING TRANSCRIPTIONAL ACTIVATOR ALPA"/>
    <property type="match status" value="1"/>
</dbReference>
<dbReference type="Proteomes" id="UP000199184">
    <property type="component" value="Unassembled WGS sequence"/>
</dbReference>
<dbReference type="SUPFAM" id="SSF46955">
    <property type="entry name" value="Putative DNA-binding domain"/>
    <property type="match status" value="1"/>
</dbReference>
<keyword evidence="3" id="KW-1185">Reference proteome</keyword>
<dbReference type="InterPro" id="IPR010260">
    <property type="entry name" value="AlpA"/>
</dbReference>
<gene>
    <name evidence="2" type="ORF">GA0061098_10645</name>
</gene>
<dbReference type="Pfam" id="PF05930">
    <property type="entry name" value="Phage_AlpA"/>
    <property type="match status" value="1"/>
</dbReference>
<feature type="region of interest" description="Disordered" evidence="1">
    <location>
        <begin position="1"/>
        <end position="22"/>
    </location>
</feature>
<reference evidence="3" key="1">
    <citation type="submission" date="2016-08" db="EMBL/GenBank/DDBJ databases">
        <authorList>
            <person name="Varghese N."/>
            <person name="Submissions Spin"/>
        </authorList>
    </citation>
    <scope>NUCLEOTIDE SEQUENCE [LARGE SCALE GENOMIC DNA]</scope>
    <source>
        <strain evidence="3">ERR11</strain>
    </source>
</reference>
<dbReference type="InterPro" id="IPR052931">
    <property type="entry name" value="Prophage_regulatory_activator"/>
</dbReference>
<evidence type="ECO:0000313" key="3">
    <source>
        <dbReference type="Proteomes" id="UP000199184"/>
    </source>
</evidence>
<dbReference type="Gene3D" id="1.10.238.160">
    <property type="match status" value="1"/>
</dbReference>
<sequence length="93" mass="10978">MIATDQLEVETEDVAPATSRPRRMLNEKQVLEIIPVGRTTLYRMEKSGRFPQSTYISPNRRVWFEDEIVAWQNAVDEFDPRRARGKGRRRRSD</sequence>
<dbReference type="EMBL" id="FMAI01000064">
    <property type="protein sequence ID" value="SCB55980.1"/>
    <property type="molecule type" value="Genomic_DNA"/>
</dbReference>
<dbReference type="PANTHER" id="PTHR36154">
    <property type="entry name" value="DNA-BINDING TRANSCRIPTIONAL ACTIVATOR ALPA"/>
    <property type="match status" value="1"/>
</dbReference>
<proteinExistence type="predicted"/>
<protein>
    <submittedName>
        <fullName evidence="2">Transcriptional regulator, AlpA family</fullName>
    </submittedName>
</protein>
<evidence type="ECO:0000256" key="1">
    <source>
        <dbReference type="SAM" id="MobiDB-lite"/>
    </source>
</evidence>
<name>A0A1C3XUQ8_9BRAD</name>
<organism evidence="2 3">
    <name type="scientific">Bradyrhizobium shewense</name>
    <dbReference type="NCBI Taxonomy" id="1761772"/>
    <lineage>
        <taxon>Bacteria</taxon>
        <taxon>Pseudomonadati</taxon>
        <taxon>Pseudomonadota</taxon>
        <taxon>Alphaproteobacteria</taxon>
        <taxon>Hyphomicrobiales</taxon>
        <taxon>Nitrobacteraceae</taxon>
        <taxon>Bradyrhizobium</taxon>
    </lineage>
</organism>
<evidence type="ECO:0000313" key="2">
    <source>
        <dbReference type="EMBL" id="SCB55980.1"/>
    </source>
</evidence>
<dbReference type="InterPro" id="IPR009061">
    <property type="entry name" value="DNA-bd_dom_put_sf"/>
</dbReference>
<accession>A0A1C3XUQ8</accession>
<dbReference type="RefSeq" id="WP_165637972.1">
    <property type="nucleotide sequence ID" value="NZ_FMAI01000064.1"/>
</dbReference>
<dbReference type="AlphaFoldDB" id="A0A1C3XUQ8"/>